<proteinExistence type="evidence at protein level"/>
<keyword id="KW-0903">Direct protein sequencing</keyword>
<dbReference type="AlphaFoldDB" id="Q9TWJ0"/>
<name>Q9TWJ0_CERCA</name>
<accession>Q9TWJ0</accession>
<sequence length="28" mass="3259">NEDANVLKSEQAVEPDQFYYVLELDNES</sequence>
<organism>
    <name type="scientific">Ceratitis capitata</name>
    <name type="common">Mediterranean fruit fly</name>
    <name type="synonym">Tephritis capitata</name>
    <dbReference type="NCBI Taxonomy" id="7213"/>
    <lineage>
        <taxon>Eukaryota</taxon>
        <taxon>Metazoa</taxon>
        <taxon>Ecdysozoa</taxon>
        <taxon>Arthropoda</taxon>
        <taxon>Hexapoda</taxon>
        <taxon>Insecta</taxon>
        <taxon>Pterygota</taxon>
        <taxon>Neoptera</taxon>
        <taxon>Endopterygota</taxon>
        <taxon>Diptera</taxon>
        <taxon>Brachycera</taxon>
        <taxon>Muscomorpha</taxon>
        <taxon>Tephritoidea</taxon>
        <taxon>Tephritidae</taxon>
        <taxon>Ceratitis</taxon>
        <taxon>Ceratitis</taxon>
    </lineage>
</organism>
<protein>
    <submittedName>
        <fullName>Major cuticular protein</fullName>
    </submittedName>
</protein>
<reference key="1">
    <citation type="journal article" date="1995" name="Hereditas">
        <title>Partial N-terminal sequences of larval cuticular proteins from the dipteran Ceratitis capitata.</title>
        <authorList>
            <person name="Tsiliras A."/>
            <person name="Koromantzou E."/>
            <person name="Allen G."/>
            <person name="Dimitriadis G."/>
        </authorList>
    </citation>
    <scope>PROTEIN SEQUENCE</scope>
</reference>